<sequence length="325" mass="37571">MYAENHGLIGNYFFDPKFNEVYQLRDRSKVEDARFYGGEPIWVTAEKQGLRTASYFWVGTEAPIGDQQPSIWKRYDHDFPFEARIDSVIKWFRMPEQIRPRLVMLYFHEPDGAGHRYGPKSSETQIMVESMDSLLGSILTKIKYLDIYPDLNVVVTSDHGMAQTSFKRQIPLKKYIDMEYIKMEGSGPYSFLSSASINKLEDAYNTLRKIPHLTVYLKNDIPDRWHFKNHYRIKDLLVLADEGWTVVETDHGPLSYMSKGTHGYDNSLRSMHAIFLAQGPAFKINYSASVIKNIDIYPLIAHILKLESFPGIDGRLENVQGLLKQ</sequence>
<dbReference type="Gene3D" id="3.40.720.10">
    <property type="entry name" value="Alkaline Phosphatase, subunit A"/>
    <property type="match status" value="1"/>
</dbReference>
<name>A0A381V704_9ZZZZ</name>
<dbReference type="SUPFAM" id="SSF53649">
    <property type="entry name" value="Alkaline phosphatase-like"/>
    <property type="match status" value="1"/>
</dbReference>
<dbReference type="AlphaFoldDB" id="A0A381V704"/>
<dbReference type="EMBL" id="UINC01008026">
    <property type="protein sequence ID" value="SVA36152.1"/>
    <property type="molecule type" value="Genomic_DNA"/>
</dbReference>
<accession>A0A381V704</accession>
<dbReference type="CDD" id="cd16018">
    <property type="entry name" value="Enpp"/>
    <property type="match status" value="1"/>
</dbReference>
<dbReference type="GO" id="GO:0016787">
    <property type="term" value="F:hydrolase activity"/>
    <property type="evidence" value="ECO:0007669"/>
    <property type="project" value="UniProtKB-ARBA"/>
</dbReference>
<dbReference type="InterPro" id="IPR002591">
    <property type="entry name" value="Phosphodiest/P_Trfase"/>
</dbReference>
<dbReference type="InterPro" id="IPR017850">
    <property type="entry name" value="Alkaline_phosphatase_core_sf"/>
</dbReference>
<dbReference type="Gene3D" id="3.30.1360.180">
    <property type="match status" value="1"/>
</dbReference>
<evidence type="ECO:0000313" key="1">
    <source>
        <dbReference type="EMBL" id="SVA36152.1"/>
    </source>
</evidence>
<dbReference type="Pfam" id="PF01663">
    <property type="entry name" value="Phosphodiest"/>
    <property type="match status" value="1"/>
</dbReference>
<protein>
    <submittedName>
        <fullName evidence="1">Uncharacterized protein</fullName>
    </submittedName>
</protein>
<dbReference type="PANTHER" id="PTHR10151">
    <property type="entry name" value="ECTONUCLEOTIDE PYROPHOSPHATASE/PHOSPHODIESTERASE"/>
    <property type="match status" value="1"/>
</dbReference>
<dbReference type="PANTHER" id="PTHR10151:SF120">
    <property type="entry name" value="BIS(5'-ADENOSYL)-TRIPHOSPHATASE"/>
    <property type="match status" value="1"/>
</dbReference>
<organism evidence="1">
    <name type="scientific">marine metagenome</name>
    <dbReference type="NCBI Taxonomy" id="408172"/>
    <lineage>
        <taxon>unclassified sequences</taxon>
        <taxon>metagenomes</taxon>
        <taxon>ecological metagenomes</taxon>
    </lineage>
</organism>
<gene>
    <name evidence="1" type="ORF">METZ01_LOCUS89006</name>
</gene>
<reference evidence="1" key="1">
    <citation type="submission" date="2018-05" db="EMBL/GenBank/DDBJ databases">
        <authorList>
            <person name="Lanie J.A."/>
            <person name="Ng W.-L."/>
            <person name="Kazmierczak K.M."/>
            <person name="Andrzejewski T.M."/>
            <person name="Davidsen T.M."/>
            <person name="Wayne K.J."/>
            <person name="Tettelin H."/>
            <person name="Glass J.I."/>
            <person name="Rusch D."/>
            <person name="Podicherti R."/>
            <person name="Tsui H.-C.T."/>
            <person name="Winkler M.E."/>
        </authorList>
    </citation>
    <scope>NUCLEOTIDE SEQUENCE</scope>
</reference>
<proteinExistence type="predicted"/>